<dbReference type="Pfam" id="PF14541">
    <property type="entry name" value="TAXi_C"/>
    <property type="match status" value="1"/>
</dbReference>
<keyword evidence="7" id="KW-0732">Signal</keyword>
<evidence type="ECO:0000313" key="10">
    <source>
        <dbReference type="Proteomes" id="UP000636709"/>
    </source>
</evidence>
<dbReference type="SUPFAM" id="SSF50630">
    <property type="entry name" value="Acid proteases"/>
    <property type="match status" value="1"/>
</dbReference>
<dbReference type="Proteomes" id="UP000636709">
    <property type="component" value="Unassembled WGS sequence"/>
</dbReference>
<keyword evidence="10" id="KW-1185">Reference proteome</keyword>
<evidence type="ECO:0000313" key="9">
    <source>
        <dbReference type="EMBL" id="KAF8690970.1"/>
    </source>
</evidence>
<keyword evidence="5" id="KW-0325">Glycoprotein</keyword>
<evidence type="ECO:0000256" key="2">
    <source>
        <dbReference type="ARBA" id="ARBA00022670"/>
    </source>
</evidence>
<dbReference type="GO" id="GO:0005576">
    <property type="term" value="C:extracellular region"/>
    <property type="evidence" value="ECO:0007669"/>
    <property type="project" value="TreeGrafter"/>
</dbReference>
<dbReference type="InterPro" id="IPR021109">
    <property type="entry name" value="Peptidase_aspartic_dom_sf"/>
</dbReference>
<feature type="transmembrane region" description="Helical" evidence="6">
    <location>
        <begin position="429"/>
        <end position="449"/>
    </location>
</feature>
<dbReference type="PANTHER" id="PTHR47967:SF30">
    <property type="entry name" value="PEPTIDASE A1 DOMAIN-CONTAINING PROTEIN"/>
    <property type="match status" value="1"/>
</dbReference>
<keyword evidence="6" id="KW-1133">Transmembrane helix</keyword>
<dbReference type="AlphaFoldDB" id="A0A835EJU1"/>
<feature type="signal peptide" evidence="7">
    <location>
        <begin position="1"/>
        <end position="21"/>
    </location>
</feature>
<reference evidence="9" key="1">
    <citation type="submission" date="2020-07" db="EMBL/GenBank/DDBJ databases">
        <title>Genome sequence and genetic diversity analysis of an under-domesticated orphan crop, white fonio (Digitaria exilis).</title>
        <authorList>
            <person name="Bennetzen J.L."/>
            <person name="Chen S."/>
            <person name="Ma X."/>
            <person name="Wang X."/>
            <person name="Yssel A.E.J."/>
            <person name="Chaluvadi S.R."/>
            <person name="Johnson M."/>
            <person name="Gangashetty P."/>
            <person name="Hamidou F."/>
            <person name="Sanogo M.D."/>
            <person name="Zwaenepoel A."/>
            <person name="Wallace J."/>
            <person name="Van De Peer Y."/>
            <person name="Van Deynze A."/>
        </authorList>
    </citation>
    <scope>NUCLEOTIDE SEQUENCE</scope>
    <source>
        <tissue evidence="9">Leaves</tissue>
    </source>
</reference>
<dbReference type="InterPro" id="IPR032799">
    <property type="entry name" value="TAXi_C"/>
</dbReference>
<dbReference type="GO" id="GO:0006508">
    <property type="term" value="P:proteolysis"/>
    <property type="evidence" value="ECO:0007669"/>
    <property type="project" value="UniProtKB-KW"/>
</dbReference>
<keyword evidence="2" id="KW-0645">Protease</keyword>
<proteinExistence type="inferred from homology"/>
<dbReference type="EMBL" id="JACEFO010001969">
    <property type="protein sequence ID" value="KAF8690970.1"/>
    <property type="molecule type" value="Genomic_DNA"/>
</dbReference>
<dbReference type="PANTHER" id="PTHR47967">
    <property type="entry name" value="OS07G0603500 PROTEIN-RELATED"/>
    <property type="match status" value="1"/>
</dbReference>
<accession>A0A835EJU1</accession>
<evidence type="ECO:0000256" key="3">
    <source>
        <dbReference type="ARBA" id="ARBA00022750"/>
    </source>
</evidence>
<dbReference type="PROSITE" id="PS51767">
    <property type="entry name" value="PEPTIDASE_A1"/>
    <property type="match status" value="1"/>
</dbReference>
<name>A0A835EJU1_9POAL</name>
<dbReference type="CDD" id="cd05476">
    <property type="entry name" value="pepsin_A_like_plant"/>
    <property type="match status" value="1"/>
</dbReference>
<evidence type="ECO:0000256" key="1">
    <source>
        <dbReference type="ARBA" id="ARBA00007447"/>
    </source>
</evidence>
<organism evidence="9 10">
    <name type="scientific">Digitaria exilis</name>
    <dbReference type="NCBI Taxonomy" id="1010633"/>
    <lineage>
        <taxon>Eukaryota</taxon>
        <taxon>Viridiplantae</taxon>
        <taxon>Streptophyta</taxon>
        <taxon>Embryophyta</taxon>
        <taxon>Tracheophyta</taxon>
        <taxon>Spermatophyta</taxon>
        <taxon>Magnoliopsida</taxon>
        <taxon>Liliopsida</taxon>
        <taxon>Poales</taxon>
        <taxon>Poaceae</taxon>
        <taxon>PACMAD clade</taxon>
        <taxon>Panicoideae</taxon>
        <taxon>Panicodae</taxon>
        <taxon>Paniceae</taxon>
        <taxon>Anthephorinae</taxon>
        <taxon>Digitaria</taxon>
    </lineage>
</organism>
<feature type="domain" description="Peptidase A1" evidence="8">
    <location>
        <begin position="79"/>
        <end position="409"/>
    </location>
</feature>
<dbReference type="InterPro" id="IPR032861">
    <property type="entry name" value="TAXi_N"/>
</dbReference>
<dbReference type="OrthoDB" id="639179at2759"/>
<dbReference type="InterPro" id="IPR051708">
    <property type="entry name" value="Plant_Aspart_Prot_A1"/>
</dbReference>
<evidence type="ECO:0000256" key="7">
    <source>
        <dbReference type="SAM" id="SignalP"/>
    </source>
</evidence>
<evidence type="ECO:0000256" key="5">
    <source>
        <dbReference type="ARBA" id="ARBA00023180"/>
    </source>
</evidence>
<evidence type="ECO:0000256" key="6">
    <source>
        <dbReference type="SAM" id="Phobius"/>
    </source>
</evidence>
<dbReference type="GO" id="GO:0004190">
    <property type="term" value="F:aspartic-type endopeptidase activity"/>
    <property type="evidence" value="ECO:0007669"/>
    <property type="project" value="UniProtKB-KW"/>
</dbReference>
<evidence type="ECO:0000259" key="8">
    <source>
        <dbReference type="PROSITE" id="PS51767"/>
    </source>
</evidence>
<keyword evidence="6" id="KW-0472">Membrane</keyword>
<keyword evidence="4" id="KW-0378">Hydrolase</keyword>
<comment type="similarity">
    <text evidence="1">Belongs to the peptidase A1 family.</text>
</comment>
<dbReference type="InterPro" id="IPR034161">
    <property type="entry name" value="Pepsin-like_plant"/>
</dbReference>
<gene>
    <name evidence="9" type="ORF">HU200_040731</name>
</gene>
<feature type="chain" id="PRO_5032384552" description="Peptidase A1 domain-containing protein" evidence="7">
    <location>
        <begin position="22"/>
        <end position="451"/>
    </location>
</feature>
<keyword evidence="3" id="KW-0064">Aspartyl protease</keyword>
<evidence type="ECO:0000256" key="4">
    <source>
        <dbReference type="ARBA" id="ARBA00022801"/>
    </source>
</evidence>
<dbReference type="Gene3D" id="2.40.70.10">
    <property type="entry name" value="Acid Proteases"/>
    <property type="match status" value="2"/>
</dbReference>
<sequence>MATKVALLTLTFSFLLAVANANSPTFRATMIRRTETGTINFTEAARQSRHRLSMLASRLDTKTTTSSRVVDDAQIPVAIDGDVLHRHAAAEANAIVDTGSDLIWTKCGACTSWEPSGSPSYYPSNSSSFSKQPCSARLCRVLLYSMNVATCGAGGEECDYMYDYTFPTYTQGYLASETFTLGGNAVPGIGFGCTNISEGFNGTASGVVGLSRGPVSLVSQLNASAFMYCLTRDASKTSPLLFGSSSLLTGAGVQSTPLTSDPSDSFYSVYLHNISIGGVMTSEYGSTGAIFDSGTTLTFLEEPLYSDTLNALLLQTDLTKAPDRDGFEACYVAPNDGTSLDKAVPSMVLHFDDADMGLPVKNYFVDVGDGVVCWVVQMSPFGSGSVIGNAMQVDFHVMYDVNNSVLSFQPANCDNLPAPPGSRSGSPRLLPKFDVVFLMAALLFCILCFSS</sequence>
<dbReference type="Pfam" id="PF14543">
    <property type="entry name" value="TAXi_N"/>
    <property type="match status" value="1"/>
</dbReference>
<dbReference type="InterPro" id="IPR033121">
    <property type="entry name" value="PEPTIDASE_A1"/>
</dbReference>
<protein>
    <recommendedName>
        <fullName evidence="8">Peptidase A1 domain-containing protein</fullName>
    </recommendedName>
</protein>
<keyword evidence="6" id="KW-0812">Transmembrane</keyword>
<comment type="caution">
    <text evidence="9">The sequence shown here is derived from an EMBL/GenBank/DDBJ whole genome shotgun (WGS) entry which is preliminary data.</text>
</comment>